<dbReference type="PANTHER" id="PTHR43155">
    <property type="entry name" value="CYCLIC DI-GMP PHOSPHODIESTERASE PA4108-RELATED"/>
    <property type="match status" value="1"/>
</dbReference>
<evidence type="ECO:0000259" key="2">
    <source>
        <dbReference type="PROSITE" id="PS51832"/>
    </source>
</evidence>
<feature type="coiled-coil region" evidence="1">
    <location>
        <begin position="21"/>
        <end position="48"/>
    </location>
</feature>
<dbReference type="SUPFAM" id="SSF109604">
    <property type="entry name" value="HD-domain/PDEase-like"/>
    <property type="match status" value="1"/>
</dbReference>
<dbReference type="CDD" id="cd00077">
    <property type="entry name" value="HDc"/>
    <property type="match status" value="1"/>
</dbReference>
<sequence>LLIGLTFFLIFFTGKSFTQKLRQRSAELAQAKKELEEWGSRLEEKVSLRTHELKKSKDRLFILYQISRSISSTLELNKILKVILDFSVKISGANRGSVMLLDEKKNIFTIRVAYNLSERIIRDTYFTKDENTIGWVVKNKKSLYIKDLEKNKHFSIKEIIDYNIKQLLIVPIIIENKVIGVISLDNVFYIKDIIILLESFSEQAAVAINNARLYQKIQDSYFEIVKALAQAIEVKDPYTHGHSERVMQYTVLIAQKLGLPEEEKESLKYATILHDIGKIGVRGMF</sequence>
<evidence type="ECO:0000256" key="1">
    <source>
        <dbReference type="SAM" id="Coils"/>
    </source>
</evidence>
<feature type="domain" description="HD-GYP" evidence="2">
    <location>
        <begin position="217"/>
        <end position="285"/>
    </location>
</feature>
<keyword evidence="1" id="KW-0175">Coiled coil</keyword>
<dbReference type="PROSITE" id="PS51832">
    <property type="entry name" value="HD_GYP"/>
    <property type="match status" value="1"/>
</dbReference>
<dbReference type="SUPFAM" id="SSF55781">
    <property type="entry name" value="GAF domain-like"/>
    <property type="match status" value="1"/>
</dbReference>
<dbReference type="Gene3D" id="1.10.3210.10">
    <property type="entry name" value="Hypothetical protein af1432"/>
    <property type="match status" value="1"/>
</dbReference>
<dbReference type="EMBL" id="BARW01010171">
    <property type="protein sequence ID" value="GAI73714.1"/>
    <property type="molecule type" value="Genomic_DNA"/>
</dbReference>
<proteinExistence type="predicted"/>
<dbReference type="PANTHER" id="PTHR43155:SF2">
    <property type="entry name" value="CYCLIC DI-GMP PHOSPHODIESTERASE PA4108"/>
    <property type="match status" value="1"/>
</dbReference>
<dbReference type="InterPro" id="IPR003018">
    <property type="entry name" value="GAF"/>
</dbReference>
<evidence type="ECO:0000313" key="3">
    <source>
        <dbReference type="EMBL" id="GAI73714.1"/>
    </source>
</evidence>
<dbReference type="SMART" id="SM00065">
    <property type="entry name" value="GAF"/>
    <property type="match status" value="1"/>
</dbReference>
<dbReference type="InterPro" id="IPR003607">
    <property type="entry name" value="HD/PDEase_dom"/>
</dbReference>
<protein>
    <recommendedName>
        <fullName evidence="2">HD-GYP domain-containing protein</fullName>
    </recommendedName>
</protein>
<reference evidence="3" key="1">
    <citation type="journal article" date="2014" name="Front. Microbiol.">
        <title>High frequency of phylogenetically diverse reductive dehalogenase-homologous genes in deep subseafloor sedimentary metagenomes.</title>
        <authorList>
            <person name="Kawai M."/>
            <person name="Futagami T."/>
            <person name="Toyoda A."/>
            <person name="Takaki Y."/>
            <person name="Nishi S."/>
            <person name="Hori S."/>
            <person name="Arai W."/>
            <person name="Tsubouchi T."/>
            <person name="Morono Y."/>
            <person name="Uchiyama I."/>
            <person name="Ito T."/>
            <person name="Fujiyama A."/>
            <person name="Inagaki F."/>
            <person name="Takami H."/>
        </authorList>
    </citation>
    <scope>NUCLEOTIDE SEQUENCE</scope>
    <source>
        <strain evidence="3">Expedition CK06-06</strain>
    </source>
</reference>
<name>X1T0W7_9ZZZZ</name>
<dbReference type="InterPro" id="IPR029016">
    <property type="entry name" value="GAF-like_dom_sf"/>
</dbReference>
<organism evidence="3">
    <name type="scientific">marine sediment metagenome</name>
    <dbReference type="NCBI Taxonomy" id="412755"/>
    <lineage>
        <taxon>unclassified sequences</taxon>
        <taxon>metagenomes</taxon>
        <taxon>ecological metagenomes</taxon>
    </lineage>
</organism>
<dbReference type="Pfam" id="PF01966">
    <property type="entry name" value="HD"/>
    <property type="match status" value="1"/>
</dbReference>
<feature type="non-terminal residue" evidence="3">
    <location>
        <position position="1"/>
    </location>
</feature>
<dbReference type="InterPro" id="IPR037522">
    <property type="entry name" value="HD_GYP_dom"/>
</dbReference>
<gene>
    <name evidence="3" type="ORF">S12H4_20151</name>
</gene>
<dbReference type="Pfam" id="PF13185">
    <property type="entry name" value="GAF_2"/>
    <property type="match status" value="1"/>
</dbReference>
<dbReference type="Gene3D" id="3.30.450.40">
    <property type="match status" value="1"/>
</dbReference>
<feature type="non-terminal residue" evidence="3">
    <location>
        <position position="285"/>
    </location>
</feature>
<accession>X1T0W7</accession>
<comment type="caution">
    <text evidence="3">The sequence shown here is derived from an EMBL/GenBank/DDBJ whole genome shotgun (WGS) entry which is preliminary data.</text>
</comment>
<dbReference type="AlphaFoldDB" id="X1T0W7"/>
<dbReference type="InterPro" id="IPR006674">
    <property type="entry name" value="HD_domain"/>
</dbReference>